<gene>
    <name evidence="1" type="ORF">pipiens_011615</name>
</gene>
<reference evidence="1 2" key="1">
    <citation type="submission" date="2024-05" db="EMBL/GenBank/DDBJ databases">
        <title>Culex pipiens pipiens assembly and annotation.</title>
        <authorList>
            <person name="Alout H."/>
            <person name="Durand T."/>
        </authorList>
    </citation>
    <scope>NUCLEOTIDE SEQUENCE [LARGE SCALE GENOMIC DNA]</scope>
    <source>
        <strain evidence="1">HA-2024</strain>
        <tissue evidence="1">Whole body</tissue>
    </source>
</reference>
<evidence type="ECO:0000313" key="2">
    <source>
        <dbReference type="Proteomes" id="UP001562425"/>
    </source>
</evidence>
<accession>A0ABD1D631</accession>
<comment type="caution">
    <text evidence="1">The sequence shown here is derived from an EMBL/GenBank/DDBJ whole genome shotgun (WGS) entry which is preliminary data.</text>
</comment>
<proteinExistence type="predicted"/>
<protein>
    <submittedName>
        <fullName evidence="1">Uncharacterized protein</fullName>
    </submittedName>
</protein>
<name>A0ABD1D631_CULPP</name>
<dbReference type="EMBL" id="JBEHCU010007389">
    <property type="protein sequence ID" value="KAL1394909.1"/>
    <property type="molecule type" value="Genomic_DNA"/>
</dbReference>
<sequence length="75" mass="8153">MVEESDHSPSGVTTVLSFLVVSNGFGAPQGKKNFSTLEFELADDGYRGVLASFVIWSGVERDNRNVFEQQASPSL</sequence>
<organism evidence="1 2">
    <name type="scientific">Culex pipiens pipiens</name>
    <name type="common">Northern house mosquito</name>
    <dbReference type="NCBI Taxonomy" id="38569"/>
    <lineage>
        <taxon>Eukaryota</taxon>
        <taxon>Metazoa</taxon>
        <taxon>Ecdysozoa</taxon>
        <taxon>Arthropoda</taxon>
        <taxon>Hexapoda</taxon>
        <taxon>Insecta</taxon>
        <taxon>Pterygota</taxon>
        <taxon>Neoptera</taxon>
        <taxon>Endopterygota</taxon>
        <taxon>Diptera</taxon>
        <taxon>Nematocera</taxon>
        <taxon>Culicoidea</taxon>
        <taxon>Culicidae</taxon>
        <taxon>Culicinae</taxon>
        <taxon>Culicini</taxon>
        <taxon>Culex</taxon>
        <taxon>Culex</taxon>
    </lineage>
</organism>
<evidence type="ECO:0000313" key="1">
    <source>
        <dbReference type="EMBL" id="KAL1394909.1"/>
    </source>
</evidence>
<dbReference type="Proteomes" id="UP001562425">
    <property type="component" value="Unassembled WGS sequence"/>
</dbReference>
<dbReference type="AlphaFoldDB" id="A0ABD1D631"/>
<keyword evidence="2" id="KW-1185">Reference proteome</keyword>